<dbReference type="AlphaFoldDB" id="A0AAU8K6M7"/>
<gene>
    <name evidence="2" type="ORF">ABWK59_35655</name>
</gene>
<dbReference type="KEGG" id="kcm:ABWK59_35655"/>
<evidence type="ECO:0000256" key="1">
    <source>
        <dbReference type="SAM" id="Phobius"/>
    </source>
</evidence>
<keyword evidence="2" id="KW-0614">Plasmid</keyword>
<feature type="transmembrane region" description="Helical" evidence="1">
    <location>
        <begin position="44"/>
        <end position="64"/>
    </location>
</feature>
<geneLocation type="plasmid" evidence="2">
    <name>punmamed1</name>
</geneLocation>
<reference evidence="2" key="1">
    <citation type="submission" date="2024-06" db="EMBL/GenBank/DDBJ databases">
        <title>The genome sequences of Kitasatospora sp. strain HUAS MG31.</title>
        <authorList>
            <person name="Mo P."/>
        </authorList>
    </citation>
    <scope>NUCLEOTIDE SEQUENCE</scope>
    <source>
        <strain evidence="2">HUAS MG31</strain>
        <plasmid evidence="2">punmamed1</plasmid>
    </source>
</reference>
<sequence length="96" mass="10508">MSAPRTTWQRFNRAKTDSGWPLLIVNFTLFILLSALALPRAMSGSFFFTYLSVGFTLGVLRTGYVMMCVAQGKTGLTATGEPIAADVAPDQRARLF</sequence>
<organism evidence="2">
    <name type="scientific">Kitasatospora camelliae</name>
    <dbReference type="NCBI Taxonomy" id="3156397"/>
    <lineage>
        <taxon>Bacteria</taxon>
        <taxon>Bacillati</taxon>
        <taxon>Actinomycetota</taxon>
        <taxon>Actinomycetes</taxon>
        <taxon>Kitasatosporales</taxon>
        <taxon>Streptomycetaceae</taxon>
        <taxon>Kitasatospora</taxon>
    </lineage>
</organism>
<keyword evidence="1" id="KW-0812">Transmembrane</keyword>
<name>A0AAU8K6M7_9ACTN</name>
<proteinExistence type="predicted"/>
<protein>
    <submittedName>
        <fullName evidence="2">Uncharacterized protein</fullName>
    </submittedName>
</protein>
<dbReference type="RefSeq" id="WP_354645232.1">
    <property type="nucleotide sequence ID" value="NZ_CP159873.1"/>
</dbReference>
<keyword evidence="1" id="KW-0472">Membrane</keyword>
<dbReference type="EMBL" id="CP159873">
    <property type="protein sequence ID" value="XCM84297.1"/>
    <property type="molecule type" value="Genomic_DNA"/>
</dbReference>
<keyword evidence="1" id="KW-1133">Transmembrane helix</keyword>
<feature type="transmembrane region" description="Helical" evidence="1">
    <location>
        <begin position="20"/>
        <end position="38"/>
    </location>
</feature>
<evidence type="ECO:0000313" key="2">
    <source>
        <dbReference type="EMBL" id="XCM84297.1"/>
    </source>
</evidence>
<accession>A0AAU8K6M7</accession>